<evidence type="ECO:0000256" key="12">
    <source>
        <dbReference type="PIRSR" id="PIRSR604439-2"/>
    </source>
</evidence>
<dbReference type="Proteomes" id="UP000014660">
    <property type="component" value="Chromosome"/>
</dbReference>
<comment type="similarity">
    <text evidence="2">Belongs to the isocitrate and isopropylmalate dehydrogenases family.</text>
</comment>
<keyword evidence="7 13" id="KW-0460">Magnesium</keyword>
<dbReference type="GO" id="GO:0004450">
    <property type="term" value="F:isocitrate dehydrogenase (NADP+) activity"/>
    <property type="evidence" value="ECO:0007669"/>
    <property type="project" value="UniProtKB-EC"/>
</dbReference>
<evidence type="ECO:0000256" key="9">
    <source>
        <dbReference type="ARBA" id="ARBA00023002"/>
    </source>
</evidence>
<evidence type="ECO:0000313" key="17">
    <source>
        <dbReference type="EMBL" id="AGO60348.1"/>
    </source>
</evidence>
<dbReference type="RefSeq" id="WP_009886390.1">
    <property type="nucleotide sequence ID" value="NC_021592.1"/>
</dbReference>
<feature type="binding site" evidence="13">
    <location>
        <position position="281"/>
    </location>
    <ligand>
        <name>Mg(2+)</name>
        <dbReference type="ChEBI" id="CHEBI:18420"/>
    </ligand>
</feature>
<feature type="binding site" evidence="11">
    <location>
        <position position="140"/>
    </location>
    <ligand>
        <name>D-threo-isocitrate</name>
        <dbReference type="ChEBI" id="CHEBI:15562"/>
    </ligand>
</feature>
<evidence type="ECO:0000256" key="3">
    <source>
        <dbReference type="ARBA" id="ARBA00011738"/>
    </source>
</evidence>
<accession>S0AM33</accession>
<keyword evidence="5" id="KW-0816">Tricarboxylic acid cycle</keyword>
<keyword evidence="8 12" id="KW-0521">NADP</keyword>
<evidence type="ECO:0000256" key="1">
    <source>
        <dbReference type="ARBA" id="ARBA00001936"/>
    </source>
</evidence>
<feature type="binding site" evidence="11">
    <location>
        <position position="102"/>
    </location>
    <ligand>
        <name>D-threo-isocitrate</name>
        <dbReference type="ChEBI" id="CHEBI:15562"/>
    </ligand>
</feature>
<feature type="site" description="Critical for catalysis" evidence="14">
    <location>
        <position position="214"/>
    </location>
</feature>
<keyword evidence="9" id="KW-0560">Oxidoreductase</keyword>
<dbReference type="EMBL" id="CP004145">
    <property type="protein sequence ID" value="AGO60348.1"/>
    <property type="molecule type" value="Genomic_DNA"/>
</dbReference>
<evidence type="ECO:0000256" key="2">
    <source>
        <dbReference type="ARBA" id="ARBA00007769"/>
    </source>
</evidence>
<proteinExistence type="inferred from homology"/>
<dbReference type="GO" id="GO:0046872">
    <property type="term" value="F:metal ion binding"/>
    <property type="evidence" value="ECO:0007669"/>
    <property type="project" value="UniProtKB-KW"/>
</dbReference>
<comment type="cofactor">
    <cofactor evidence="13">
        <name>Mg(2+)</name>
        <dbReference type="ChEBI" id="CHEBI:18420"/>
    </cofactor>
    <cofactor evidence="13">
        <name>Mn(2+)</name>
        <dbReference type="ChEBI" id="CHEBI:29035"/>
    </cofactor>
    <text evidence="13">Binds 1 Mg(2+) or Mn(2+) ion per subunit.</text>
</comment>
<keyword evidence="10 13" id="KW-0464">Manganese</keyword>
<comment type="cofactor">
    <cofactor evidence="1">
        <name>Mn(2+)</name>
        <dbReference type="ChEBI" id="CHEBI:29035"/>
    </cofactor>
</comment>
<sequence length="392" mass="43883">MAKITFENGKWKVPDNPTILYTDGDGIGPEIMDVTRKVVDAAVKKAYKNKKIEWKEILVGDKALKEKNDRFPEESQEAIKQYRVLLKSPLGTPIGTGFKSINVRIRVMLDLYSNIRPVSFMKGLESPLKHPENVNLTIFRENTDDLYTGIEYKYDSKEAAEIRKFFKDKLHVEISDDSGIGIKPMSKYKTQRITRAAAKFAIENNKKKITIMHKGNVMKYTEGAFREWAYETLKNEFGNYTSTDDSSKILVNDMIADNMFQQIITRPENYEVILAPNIDGDYISDAAGALIGNIGTLGGANVGDDAGMFEAVHGTAPKYAGQNVADPLGLIRGAQLMIKYLNWHEAFDVIEKAIGEAIETKKVTKDLAKFFDVPAMGTKEFGDSLVKIIDGL</sequence>
<evidence type="ECO:0000256" key="5">
    <source>
        <dbReference type="ARBA" id="ARBA00022532"/>
    </source>
</evidence>
<feature type="binding site" evidence="11">
    <location>
        <position position="100"/>
    </location>
    <ligand>
        <name>D-threo-isocitrate</name>
        <dbReference type="ChEBI" id="CHEBI:15562"/>
    </ligand>
</feature>
<evidence type="ECO:0000256" key="8">
    <source>
        <dbReference type="ARBA" id="ARBA00022857"/>
    </source>
</evidence>
<feature type="binding site" evidence="12">
    <location>
        <position position="369"/>
    </location>
    <ligand>
        <name>NADP(+)</name>
        <dbReference type="ChEBI" id="CHEBI:58349"/>
    </ligand>
</feature>
<feature type="site" description="Critical for catalysis" evidence="14">
    <location>
        <position position="147"/>
    </location>
</feature>
<evidence type="ECO:0000256" key="14">
    <source>
        <dbReference type="PIRSR" id="PIRSR604439-4"/>
    </source>
</evidence>
<dbReference type="Pfam" id="PF00180">
    <property type="entry name" value="Iso_dh"/>
    <property type="match status" value="1"/>
</dbReference>
<dbReference type="Gene3D" id="3.40.718.10">
    <property type="entry name" value="Isopropylmalate Dehydrogenase"/>
    <property type="match status" value="1"/>
</dbReference>
<protein>
    <recommendedName>
        <fullName evidence="4">isocitrate dehydrogenase (NADP(+))</fullName>
        <ecNumber evidence="4">1.1.1.42</ecNumber>
    </recommendedName>
</protein>
<evidence type="ECO:0000256" key="4">
    <source>
        <dbReference type="ARBA" id="ARBA00013013"/>
    </source>
</evidence>
<feature type="binding site" evidence="12">
    <location>
        <begin position="313"/>
        <end position="319"/>
    </location>
    <ligand>
        <name>NADP(+)</name>
        <dbReference type="ChEBI" id="CHEBI:58349"/>
    </ligand>
</feature>
<organism evidence="17 18">
    <name type="scientific">Ferroplasma acidarmanus Fer1</name>
    <dbReference type="NCBI Taxonomy" id="333146"/>
    <lineage>
        <taxon>Archaea</taxon>
        <taxon>Methanobacteriati</taxon>
        <taxon>Thermoplasmatota</taxon>
        <taxon>Thermoplasmata</taxon>
        <taxon>Thermoplasmatales</taxon>
        <taxon>Ferroplasmaceae</taxon>
        <taxon>Ferroplasma</taxon>
    </lineage>
</organism>
<dbReference type="InterPro" id="IPR024084">
    <property type="entry name" value="IsoPropMal-DH-like_dom"/>
</dbReference>
<feature type="modified residue" description="N6-acetyllysine" evidence="15">
    <location>
        <position position="129"/>
    </location>
</feature>
<dbReference type="GeneID" id="16024515"/>
<dbReference type="PATRIC" id="fig|333146.12.peg.384"/>
<name>S0AM33_FERAC</name>
<feature type="domain" description="Isopropylmalate dehydrogenase-like" evidence="16">
    <location>
        <begin position="18"/>
        <end position="385"/>
    </location>
</feature>
<dbReference type="NCBIfam" id="NF005036">
    <property type="entry name" value="PRK06451.1"/>
    <property type="match status" value="1"/>
</dbReference>
<dbReference type="HOGENOM" id="CLU_031953_7_1_2"/>
<dbReference type="SMART" id="SM01329">
    <property type="entry name" value="Iso_dh"/>
    <property type="match status" value="1"/>
</dbReference>
<dbReference type="EC" id="1.1.1.42" evidence="4"/>
<evidence type="ECO:0000256" key="10">
    <source>
        <dbReference type="ARBA" id="ARBA00023211"/>
    </source>
</evidence>
<evidence type="ECO:0000256" key="7">
    <source>
        <dbReference type="ARBA" id="ARBA00022842"/>
    </source>
</evidence>
<evidence type="ECO:0000256" key="15">
    <source>
        <dbReference type="PIRSR" id="PIRSR604439-5"/>
    </source>
</evidence>
<dbReference type="AlphaFoldDB" id="S0AM33"/>
<dbReference type="SUPFAM" id="SSF53659">
    <property type="entry name" value="Isocitrate/Isopropylmalate dehydrogenase-like"/>
    <property type="match status" value="1"/>
</dbReference>
<dbReference type="PANTHER" id="PTHR43504">
    <property type="entry name" value="ISOCITRATE DEHYDROGENASE [NADP]"/>
    <property type="match status" value="1"/>
</dbReference>
<keyword evidence="6" id="KW-0479">Metal-binding</keyword>
<evidence type="ECO:0000256" key="13">
    <source>
        <dbReference type="PIRSR" id="PIRSR604439-3"/>
    </source>
</evidence>
<gene>
    <name evidence="17" type="ORF">FACI_IFERC00001G0368</name>
</gene>
<feature type="modified residue" description="N6-succinyllysine" evidence="15">
    <location>
        <position position="87"/>
    </location>
</feature>
<feature type="modified residue" description="N6-succinyllysine" evidence="15">
    <location>
        <position position="100"/>
    </location>
</feature>
<evidence type="ECO:0000256" key="11">
    <source>
        <dbReference type="PIRSR" id="PIRSR604439-1"/>
    </source>
</evidence>
<evidence type="ECO:0000259" key="16">
    <source>
        <dbReference type="SMART" id="SM01329"/>
    </source>
</evidence>
<feature type="binding site" evidence="11">
    <location>
        <position position="116"/>
    </location>
    <ligand>
        <name>D-threo-isocitrate</name>
        <dbReference type="ChEBI" id="CHEBI:15562"/>
    </ligand>
</feature>
<feature type="binding site" evidence="11">
    <location>
        <position position="106"/>
    </location>
    <ligand>
        <name>D-threo-isocitrate</name>
        <dbReference type="ChEBI" id="CHEBI:15562"/>
    </ligand>
</feature>
<comment type="subunit">
    <text evidence="3">Homodimer.</text>
</comment>
<dbReference type="GO" id="GO:0006099">
    <property type="term" value="P:tricarboxylic acid cycle"/>
    <property type="evidence" value="ECO:0007669"/>
    <property type="project" value="UniProtKB-KW"/>
</dbReference>
<reference evidence="17 18" key="1">
    <citation type="journal article" date="2007" name="Proc. Natl. Acad. Sci. U.S.A.">
        <title>Genome dynamics in a natural archaeal population.</title>
        <authorList>
            <person name="Allen E.E."/>
            <person name="Tyson G.W."/>
            <person name="Whitaker R.J."/>
            <person name="Detter J.C."/>
            <person name="Richardson P.M."/>
            <person name="Banfield J.F."/>
        </authorList>
    </citation>
    <scope>NUCLEOTIDE SEQUENCE [LARGE SCALE GENOMIC DNA]</scope>
    <source>
        <strain evidence="18">fer1</strain>
    </source>
</reference>
<dbReference type="InterPro" id="IPR004439">
    <property type="entry name" value="Isocitrate_DH_NADP_dimer_prok"/>
</dbReference>
<dbReference type="PANTHER" id="PTHR43504:SF1">
    <property type="entry name" value="ISOCITRATE DEHYDROGENASE [NADP]"/>
    <property type="match status" value="1"/>
</dbReference>
<evidence type="ECO:0000313" key="18">
    <source>
        <dbReference type="Proteomes" id="UP000014660"/>
    </source>
</evidence>
<evidence type="ECO:0000256" key="6">
    <source>
        <dbReference type="ARBA" id="ARBA00022723"/>
    </source>
</evidence>
<keyword evidence="18" id="KW-1185">Reference proteome</keyword>
<dbReference type="KEGG" id="fac:FACI_IFERC01G0368"/>